<dbReference type="EMBL" id="CM045772">
    <property type="protein sequence ID" value="KAI7985847.1"/>
    <property type="molecule type" value="Genomic_DNA"/>
</dbReference>
<name>A0ACC0FCM9_9ERIC</name>
<comment type="caution">
    <text evidence="1">The sequence shown here is derived from an EMBL/GenBank/DDBJ whole genome shotgun (WGS) entry which is preliminary data.</text>
</comment>
<evidence type="ECO:0000313" key="2">
    <source>
        <dbReference type="Proteomes" id="UP001060215"/>
    </source>
</evidence>
<evidence type="ECO:0000313" key="1">
    <source>
        <dbReference type="EMBL" id="KAI7985847.1"/>
    </source>
</evidence>
<accession>A0ACC0FCM9</accession>
<keyword evidence="2" id="KW-1185">Reference proteome</keyword>
<sequence length="71" mass="8383">MYKGDQGFCSVECRERQIYMDEMKEIEESTKKMVASFRESCRQCETGALLEQFQQRHKPLSSPKDRAIFVL</sequence>
<proteinExistence type="predicted"/>
<dbReference type="Proteomes" id="UP001060215">
    <property type="component" value="Chromosome 15"/>
</dbReference>
<reference evidence="1 2" key="1">
    <citation type="journal article" date="2022" name="Plant J.">
        <title>Chromosome-level genome of Camellia lanceoleosa provides a valuable resource for understanding genome evolution and self-incompatibility.</title>
        <authorList>
            <person name="Gong W."/>
            <person name="Xiao S."/>
            <person name="Wang L."/>
            <person name="Liao Z."/>
            <person name="Chang Y."/>
            <person name="Mo W."/>
            <person name="Hu G."/>
            <person name="Li W."/>
            <person name="Zhao G."/>
            <person name="Zhu H."/>
            <person name="Hu X."/>
            <person name="Ji K."/>
            <person name="Xiang X."/>
            <person name="Song Q."/>
            <person name="Yuan D."/>
            <person name="Jin S."/>
            <person name="Zhang L."/>
        </authorList>
    </citation>
    <scope>NUCLEOTIDE SEQUENCE [LARGE SCALE GENOMIC DNA]</scope>
    <source>
        <strain evidence="1">SQ_2022a</strain>
    </source>
</reference>
<organism evidence="1 2">
    <name type="scientific">Camellia lanceoleosa</name>
    <dbReference type="NCBI Taxonomy" id="1840588"/>
    <lineage>
        <taxon>Eukaryota</taxon>
        <taxon>Viridiplantae</taxon>
        <taxon>Streptophyta</taxon>
        <taxon>Embryophyta</taxon>
        <taxon>Tracheophyta</taxon>
        <taxon>Spermatophyta</taxon>
        <taxon>Magnoliopsida</taxon>
        <taxon>eudicotyledons</taxon>
        <taxon>Gunneridae</taxon>
        <taxon>Pentapetalae</taxon>
        <taxon>asterids</taxon>
        <taxon>Ericales</taxon>
        <taxon>Theaceae</taxon>
        <taxon>Camellia</taxon>
    </lineage>
</organism>
<protein>
    <submittedName>
        <fullName evidence="1">FCS-Like Zinc finger 18</fullName>
    </submittedName>
</protein>
<gene>
    <name evidence="1" type="ORF">LOK49_LG14G02227</name>
</gene>